<dbReference type="InterPro" id="IPR041685">
    <property type="entry name" value="AAA_GajA/Old/RecF-like"/>
</dbReference>
<evidence type="ECO:0000259" key="1">
    <source>
        <dbReference type="Pfam" id="PF13175"/>
    </source>
</evidence>
<name>A0A7X0VWR0_9BACL</name>
<evidence type="ECO:0000259" key="2">
    <source>
        <dbReference type="Pfam" id="PF20469"/>
    </source>
</evidence>
<dbReference type="Gene3D" id="3.40.50.300">
    <property type="entry name" value="P-loop containing nucleotide triphosphate hydrolases"/>
    <property type="match status" value="1"/>
</dbReference>
<sequence length="695" mass="78662">MFLRQLNIWNFRKYGVSTQDSKLPGLVVLFNESFNLLIGENDSGKTAIIDAIKITLGTSSEDSFRISESDFHVDIAGNTAQEIKIECIFSGLSEKEAGIFLEWLTFDKDGKYELQVRVTAKKVKSDLLSSERIERTIKAGPENASTKLEGLARELLKSTYLKPLRDAENELKPGVRSRLAQILKNHRAFRRIDLLEKHPLEIAFQDANDKVEEFFDLPYSDGEDKTIKSELTAYLDNFFNEPMNGEEKHESYFKVTPVKLNEILKKLSLLLEDVPSGLGSLNLLFIAAELLLHDDALSIGPNITLIEEIEAHLHPQAQLRLIKYLQKNWSESSTGGQFILTTHSTTLAASTKLEHIILVHDGTAYPMNGENTELELDDYKFLERFLDSTKANLFFAKGVIFVEGDAENLLVPAIAELIGRPLHKYGVSIVNIGNTAFNRYVNIYSRSEKWLNDFPPLKVPVAVITDVDIKPMPYYYDSEESITSAIYIIRNEHLSFITEKMNVEEEDLIPLVFQSFSTKKALTATLEVYSSALSSSDINEIADFIKEELSQETINSLRESKARTLRAEYGNDDNIQVFVAANWTLEYEIAMSSLRNELLDAIHNVKYKNPSSESNSRKLSDVKQKIEDISFREAAAYEVYKPLLEKKVSKASVAQQLALVLHANDEGARERIIQDEYLKYLREAIYHVTGGPSND</sequence>
<dbReference type="InterPro" id="IPR027417">
    <property type="entry name" value="P-loop_NTPase"/>
</dbReference>
<dbReference type="InterPro" id="IPR051396">
    <property type="entry name" value="Bact_Antivir_Def_Nuclease"/>
</dbReference>
<dbReference type="SUPFAM" id="SSF52540">
    <property type="entry name" value="P-loop containing nucleoside triphosphate hydrolases"/>
    <property type="match status" value="1"/>
</dbReference>
<reference evidence="3 4" key="1">
    <citation type="submission" date="2020-08" db="EMBL/GenBank/DDBJ databases">
        <title>Cohnella phylogeny.</title>
        <authorList>
            <person name="Dunlap C."/>
        </authorList>
    </citation>
    <scope>NUCLEOTIDE SEQUENCE [LARGE SCALE GENOMIC DNA]</scope>
    <source>
        <strain evidence="3 4">CBP 2801</strain>
    </source>
</reference>
<dbReference type="PANTHER" id="PTHR43581">
    <property type="entry name" value="ATP/GTP PHOSPHATASE"/>
    <property type="match status" value="1"/>
</dbReference>
<proteinExistence type="predicted"/>
<dbReference type="EMBL" id="JACJVO010000021">
    <property type="protein sequence ID" value="MBB6732667.1"/>
    <property type="molecule type" value="Genomic_DNA"/>
</dbReference>
<evidence type="ECO:0000313" key="3">
    <source>
        <dbReference type="EMBL" id="MBB6732667.1"/>
    </source>
</evidence>
<feature type="domain" description="Endonuclease GajA/Old nuclease/RecF-like AAA" evidence="1">
    <location>
        <begin position="1"/>
        <end position="347"/>
    </location>
</feature>
<dbReference type="PANTHER" id="PTHR43581:SF4">
    <property type="entry name" value="ATP_GTP PHOSPHATASE"/>
    <property type="match status" value="1"/>
</dbReference>
<dbReference type="InterPro" id="IPR034139">
    <property type="entry name" value="TOPRIM_OLD"/>
</dbReference>
<keyword evidence="4" id="KW-1185">Reference proteome</keyword>
<protein>
    <submittedName>
        <fullName evidence="3">AAA family ATPase</fullName>
    </submittedName>
</protein>
<comment type="caution">
    <text evidence="3">The sequence shown here is derived from an EMBL/GenBank/DDBJ whole genome shotgun (WGS) entry which is preliminary data.</text>
</comment>
<dbReference type="RefSeq" id="WP_185130330.1">
    <property type="nucleotide sequence ID" value="NZ_JACJVO010000021.1"/>
</dbReference>
<dbReference type="AlphaFoldDB" id="A0A7X0VWR0"/>
<dbReference type="Pfam" id="PF13175">
    <property type="entry name" value="AAA_15"/>
    <property type="match status" value="1"/>
</dbReference>
<dbReference type="Pfam" id="PF20469">
    <property type="entry name" value="OLD-like_TOPRIM"/>
    <property type="match status" value="1"/>
</dbReference>
<gene>
    <name evidence="3" type="ORF">H7C18_17230</name>
</gene>
<dbReference type="CDD" id="cd01026">
    <property type="entry name" value="TOPRIM_OLD"/>
    <property type="match status" value="1"/>
</dbReference>
<organism evidence="3 4">
    <name type="scientific">Cohnella zeiphila</name>
    <dbReference type="NCBI Taxonomy" id="2761120"/>
    <lineage>
        <taxon>Bacteria</taxon>
        <taxon>Bacillati</taxon>
        <taxon>Bacillota</taxon>
        <taxon>Bacilli</taxon>
        <taxon>Bacillales</taxon>
        <taxon>Paenibacillaceae</taxon>
        <taxon>Cohnella</taxon>
    </lineage>
</organism>
<feature type="domain" description="OLD protein-like TOPRIM" evidence="2">
    <location>
        <begin position="394"/>
        <end position="468"/>
    </location>
</feature>
<accession>A0A7X0VWR0</accession>
<evidence type="ECO:0000313" key="4">
    <source>
        <dbReference type="Proteomes" id="UP000564644"/>
    </source>
</evidence>
<dbReference type="Proteomes" id="UP000564644">
    <property type="component" value="Unassembled WGS sequence"/>
</dbReference>